<reference evidence="3 4" key="1">
    <citation type="submission" date="2013-07" db="EMBL/GenBank/DDBJ databases">
        <title>The Genome Sequence of Kwoniella mangroviensis CBS10435.</title>
        <authorList>
            <consortium name="The Broad Institute Genome Sequencing Platform"/>
            <person name="Cuomo C."/>
            <person name="Litvintseva A."/>
            <person name="Chen Y."/>
            <person name="Heitman J."/>
            <person name="Sun S."/>
            <person name="Springer D."/>
            <person name="Dromer F."/>
            <person name="Young S.K."/>
            <person name="Zeng Q."/>
            <person name="Gargeya S."/>
            <person name="Fitzgerald M."/>
            <person name="Abouelleil A."/>
            <person name="Alvarado L."/>
            <person name="Berlin A.M."/>
            <person name="Chapman S.B."/>
            <person name="Dewar J."/>
            <person name="Goldberg J."/>
            <person name="Griggs A."/>
            <person name="Gujja S."/>
            <person name="Hansen M."/>
            <person name="Howarth C."/>
            <person name="Imamovic A."/>
            <person name="Larimer J."/>
            <person name="McCowan C."/>
            <person name="Murphy C."/>
            <person name="Pearson M."/>
            <person name="Priest M."/>
            <person name="Roberts A."/>
            <person name="Saif S."/>
            <person name="Shea T."/>
            <person name="Sykes S."/>
            <person name="Wortman J."/>
            <person name="Nusbaum C."/>
            <person name="Birren B."/>
        </authorList>
    </citation>
    <scope>NUCLEOTIDE SEQUENCE [LARGE SCALE GENOMIC DNA]</scope>
    <source>
        <strain evidence="3 4">CBS 10435</strain>
    </source>
</reference>
<protein>
    <submittedName>
        <fullName evidence="3">Uncharacterized protein</fullName>
    </submittedName>
</protein>
<dbReference type="OrthoDB" id="2564944at2759"/>
<dbReference type="EMBL" id="KI669461">
    <property type="protein sequence ID" value="OCF58849.1"/>
    <property type="molecule type" value="Genomic_DNA"/>
</dbReference>
<reference evidence="4" key="2">
    <citation type="submission" date="2013-12" db="EMBL/GenBank/DDBJ databases">
        <title>Evolution of pathogenesis and genome organization in the Tremellales.</title>
        <authorList>
            <person name="Cuomo C."/>
            <person name="Litvintseva A."/>
            <person name="Heitman J."/>
            <person name="Chen Y."/>
            <person name="Sun S."/>
            <person name="Springer D."/>
            <person name="Dromer F."/>
            <person name="Young S."/>
            <person name="Zeng Q."/>
            <person name="Chapman S."/>
            <person name="Gujja S."/>
            <person name="Saif S."/>
            <person name="Birren B."/>
        </authorList>
    </citation>
    <scope>NUCLEOTIDE SEQUENCE [LARGE SCALE GENOMIC DNA]</scope>
    <source>
        <strain evidence="4">CBS 10435</strain>
    </source>
</reference>
<keyword evidence="2" id="KW-0812">Transmembrane</keyword>
<dbReference type="Proteomes" id="UP000092583">
    <property type="component" value="Unassembled WGS sequence"/>
</dbReference>
<accession>A0A1B9ITI2</accession>
<keyword evidence="4" id="KW-1185">Reference proteome</keyword>
<evidence type="ECO:0000256" key="2">
    <source>
        <dbReference type="SAM" id="Phobius"/>
    </source>
</evidence>
<gene>
    <name evidence="3" type="ORF">L486_03340</name>
</gene>
<keyword evidence="2" id="KW-1133">Transmembrane helix</keyword>
<proteinExistence type="predicted"/>
<evidence type="ECO:0000256" key="1">
    <source>
        <dbReference type="SAM" id="MobiDB-lite"/>
    </source>
</evidence>
<name>A0A1B9ITI2_9TREE</name>
<dbReference type="AlphaFoldDB" id="A0A1B9ITI2"/>
<feature type="region of interest" description="Disordered" evidence="1">
    <location>
        <begin position="99"/>
        <end position="120"/>
    </location>
</feature>
<organism evidence="3 4">
    <name type="scientific">Kwoniella mangroviensis CBS 10435</name>
    <dbReference type="NCBI Taxonomy" id="1331196"/>
    <lineage>
        <taxon>Eukaryota</taxon>
        <taxon>Fungi</taxon>
        <taxon>Dikarya</taxon>
        <taxon>Basidiomycota</taxon>
        <taxon>Agaricomycotina</taxon>
        <taxon>Tremellomycetes</taxon>
        <taxon>Tremellales</taxon>
        <taxon>Cryptococcaceae</taxon>
        <taxon>Kwoniella</taxon>
    </lineage>
</organism>
<evidence type="ECO:0000313" key="4">
    <source>
        <dbReference type="Proteomes" id="UP000092583"/>
    </source>
</evidence>
<feature type="transmembrane region" description="Helical" evidence="2">
    <location>
        <begin position="21"/>
        <end position="47"/>
    </location>
</feature>
<feature type="compositionally biased region" description="Low complexity" evidence="1">
    <location>
        <begin position="99"/>
        <end position="108"/>
    </location>
</feature>
<sequence length="156" mass="16993">MSDVVKAGSEMMPSLKMAGALTVRALDTLPLPLLVVVFLACLALLQWPIAPTPSLLPTFTPPTLEKDRLSPLPMIENKPLFAFTPLTPLTAHLQIYAPTTTASPTPSSKPMKQSGRNVRRGSKQLLLREWRLNLGVVEEDEGESNAIMNLNPIQVA</sequence>
<evidence type="ECO:0000313" key="3">
    <source>
        <dbReference type="EMBL" id="OCF58849.1"/>
    </source>
</evidence>
<keyword evidence="2" id="KW-0472">Membrane</keyword>